<dbReference type="Proteomes" id="UP001597214">
    <property type="component" value="Unassembled WGS sequence"/>
</dbReference>
<evidence type="ECO:0000313" key="2">
    <source>
        <dbReference type="EMBL" id="MFD1738982.1"/>
    </source>
</evidence>
<dbReference type="SUPFAM" id="SSF52833">
    <property type="entry name" value="Thioredoxin-like"/>
    <property type="match status" value="1"/>
</dbReference>
<dbReference type="InterPro" id="IPR036249">
    <property type="entry name" value="Thioredoxin-like_sf"/>
</dbReference>
<accession>A0ABW4LV16</accession>
<sequence>MKKVIIFLVIIIGLFAALAFLTSYQNQQAAKGNPFGKAELNPATIKQLDDPNYQNIILPSELEDIIDSKGDATIYFYSPTCPHCVQTSPVIVPMADELGVDLQLFNLLEFEDGWRAYNIHSTPTVIRYEDGKEVARVEGQVADDEFRTWFEKWGK</sequence>
<name>A0ABW4LV16_9BACI</name>
<keyword evidence="3" id="KW-1185">Reference proteome</keyword>
<reference evidence="3" key="1">
    <citation type="journal article" date="2019" name="Int. J. Syst. Evol. Microbiol.">
        <title>The Global Catalogue of Microorganisms (GCM) 10K type strain sequencing project: providing services to taxonomists for standard genome sequencing and annotation.</title>
        <authorList>
            <consortium name="The Broad Institute Genomics Platform"/>
            <consortium name="The Broad Institute Genome Sequencing Center for Infectious Disease"/>
            <person name="Wu L."/>
            <person name="Ma J."/>
        </authorList>
    </citation>
    <scope>NUCLEOTIDE SEQUENCE [LARGE SCALE GENOMIC DNA]</scope>
    <source>
        <strain evidence="3">CCUG 49339</strain>
    </source>
</reference>
<evidence type="ECO:0000313" key="3">
    <source>
        <dbReference type="Proteomes" id="UP001597214"/>
    </source>
</evidence>
<dbReference type="InterPro" id="IPR013766">
    <property type="entry name" value="Thioredoxin_domain"/>
</dbReference>
<feature type="domain" description="Thioredoxin" evidence="1">
    <location>
        <begin position="29"/>
        <end position="155"/>
    </location>
</feature>
<dbReference type="CDD" id="cd02947">
    <property type="entry name" value="TRX_family"/>
    <property type="match status" value="1"/>
</dbReference>
<protein>
    <submittedName>
        <fullName evidence="2">Thioredoxin family protein</fullName>
    </submittedName>
</protein>
<dbReference type="RefSeq" id="WP_377930208.1">
    <property type="nucleotide sequence ID" value="NZ_JBHUEM010000052.1"/>
</dbReference>
<comment type="caution">
    <text evidence="2">The sequence shown here is derived from an EMBL/GenBank/DDBJ whole genome shotgun (WGS) entry which is preliminary data.</text>
</comment>
<dbReference type="EMBL" id="JBHUEM010000052">
    <property type="protein sequence ID" value="MFD1738982.1"/>
    <property type="molecule type" value="Genomic_DNA"/>
</dbReference>
<dbReference type="Pfam" id="PF00085">
    <property type="entry name" value="Thioredoxin"/>
    <property type="match status" value="1"/>
</dbReference>
<dbReference type="PROSITE" id="PS51352">
    <property type="entry name" value="THIOREDOXIN_2"/>
    <property type="match status" value="1"/>
</dbReference>
<evidence type="ECO:0000259" key="1">
    <source>
        <dbReference type="PROSITE" id="PS51352"/>
    </source>
</evidence>
<proteinExistence type="predicted"/>
<gene>
    <name evidence="2" type="ORF">ACFSCX_20935</name>
</gene>
<organism evidence="2 3">
    <name type="scientific">Bacillus salitolerans</name>
    <dbReference type="NCBI Taxonomy" id="1437434"/>
    <lineage>
        <taxon>Bacteria</taxon>
        <taxon>Bacillati</taxon>
        <taxon>Bacillota</taxon>
        <taxon>Bacilli</taxon>
        <taxon>Bacillales</taxon>
        <taxon>Bacillaceae</taxon>
        <taxon>Bacillus</taxon>
    </lineage>
</organism>
<dbReference type="Gene3D" id="3.40.30.10">
    <property type="entry name" value="Glutaredoxin"/>
    <property type="match status" value="1"/>
</dbReference>